<evidence type="ECO:0000313" key="2">
    <source>
        <dbReference type="EMBL" id="CAD6504052.1"/>
    </source>
</evidence>
<feature type="transmembrane region" description="Helical" evidence="1">
    <location>
        <begin position="57"/>
        <end position="75"/>
    </location>
</feature>
<evidence type="ECO:0000313" key="3">
    <source>
        <dbReference type="Proteomes" id="UP000683417"/>
    </source>
</evidence>
<accession>A0A9W4GFY5</accession>
<comment type="caution">
    <text evidence="2">The sequence shown here is derived from an EMBL/GenBank/DDBJ whole genome shotgun (WGS) entry which is preliminary data.</text>
</comment>
<protein>
    <submittedName>
        <fullName evidence="2">BgTH12-05789</fullName>
    </submittedName>
</protein>
<sequence>MQCWATLLNRMLCIFQCSDVRSIDRAHPKSGQFCVSKHRLQEQSVTRFKFRLSMPGASLSHLSTIFLCINGYFVLKKRHKIQSNQILNYNLIRGLSFRLYILNL</sequence>
<dbReference type="EMBL" id="CAJHIT010000008">
    <property type="protein sequence ID" value="CAD6504052.1"/>
    <property type="molecule type" value="Genomic_DNA"/>
</dbReference>
<dbReference type="Proteomes" id="UP000683417">
    <property type="component" value="Unassembled WGS sequence"/>
</dbReference>
<dbReference type="AlphaFoldDB" id="A0A9W4GFY5"/>
<evidence type="ECO:0000256" key="1">
    <source>
        <dbReference type="SAM" id="Phobius"/>
    </source>
</evidence>
<keyword evidence="1" id="KW-0472">Membrane</keyword>
<reference evidence="2" key="1">
    <citation type="submission" date="2020-10" db="EMBL/GenBank/DDBJ databases">
        <authorList>
            <person name="Muller C M."/>
        </authorList>
    </citation>
    <scope>NUCLEOTIDE SEQUENCE</scope>
    <source>
        <strain evidence="2">THUN-12</strain>
    </source>
</reference>
<organism evidence="2 3">
    <name type="scientific">Blumeria graminis f. sp. triticale</name>
    <dbReference type="NCBI Taxonomy" id="1689686"/>
    <lineage>
        <taxon>Eukaryota</taxon>
        <taxon>Fungi</taxon>
        <taxon>Dikarya</taxon>
        <taxon>Ascomycota</taxon>
        <taxon>Pezizomycotina</taxon>
        <taxon>Leotiomycetes</taxon>
        <taxon>Erysiphales</taxon>
        <taxon>Erysiphaceae</taxon>
        <taxon>Blumeria</taxon>
    </lineage>
</organism>
<proteinExistence type="predicted"/>
<name>A0A9W4GFY5_BLUGR</name>
<keyword evidence="1" id="KW-1133">Transmembrane helix</keyword>
<keyword evidence="1" id="KW-0812">Transmembrane</keyword>
<gene>
    <name evidence="2" type="ORF">BGTH12_LOCUS5410</name>
</gene>